<accession>A0AA41YEK5</accession>
<dbReference type="AlphaFoldDB" id="A0AA41YEK5"/>
<gene>
    <name evidence="2" type="ORF">N2K84_16910</name>
</gene>
<proteinExistence type="predicted"/>
<evidence type="ECO:0000313" key="2">
    <source>
        <dbReference type="EMBL" id="MCW0484422.1"/>
    </source>
</evidence>
<dbReference type="PROSITE" id="PS51257">
    <property type="entry name" value="PROKAR_LIPOPROTEIN"/>
    <property type="match status" value="1"/>
</dbReference>
<feature type="signal peptide" evidence="1">
    <location>
        <begin position="1"/>
        <end position="20"/>
    </location>
</feature>
<feature type="chain" id="PRO_5041248678" description="Lipoprotein" evidence="1">
    <location>
        <begin position="21"/>
        <end position="189"/>
    </location>
</feature>
<evidence type="ECO:0000313" key="3">
    <source>
        <dbReference type="Proteomes" id="UP001163821"/>
    </source>
</evidence>
<evidence type="ECO:0000256" key="1">
    <source>
        <dbReference type="SAM" id="SignalP"/>
    </source>
</evidence>
<comment type="caution">
    <text evidence="2">The sequence shown here is derived from an EMBL/GenBank/DDBJ whole genome shotgun (WGS) entry which is preliminary data.</text>
</comment>
<protein>
    <recommendedName>
        <fullName evidence="4">Lipoprotein</fullName>
    </recommendedName>
</protein>
<dbReference type="Proteomes" id="UP001163821">
    <property type="component" value="Unassembled WGS sequence"/>
</dbReference>
<name>A0AA41YEK5_9BACT</name>
<keyword evidence="1" id="KW-0732">Signal</keyword>
<keyword evidence="3" id="KW-1185">Reference proteome</keyword>
<reference evidence="2" key="1">
    <citation type="submission" date="2022-10" db="EMBL/GenBank/DDBJ databases">
        <title>Gaoshiqiia sediminis gen. nov., sp. nov., isolated from coastal sediment.</title>
        <authorList>
            <person name="Yu W.X."/>
            <person name="Mu D.S."/>
            <person name="Du J.Z."/>
            <person name="Liang Y.Q."/>
        </authorList>
    </citation>
    <scope>NUCLEOTIDE SEQUENCE</scope>
    <source>
        <strain evidence="2">A06</strain>
    </source>
</reference>
<organism evidence="2 3">
    <name type="scientific">Gaoshiqia sediminis</name>
    <dbReference type="NCBI Taxonomy" id="2986998"/>
    <lineage>
        <taxon>Bacteria</taxon>
        <taxon>Pseudomonadati</taxon>
        <taxon>Bacteroidota</taxon>
        <taxon>Bacteroidia</taxon>
        <taxon>Marinilabiliales</taxon>
        <taxon>Prolixibacteraceae</taxon>
        <taxon>Gaoshiqia</taxon>
    </lineage>
</organism>
<dbReference type="RefSeq" id="WP_282593015.1">
    <property type="nucleotide sequence ID" value="NZ_JAPAAF010000036.1"/>
</dbReference>
<sequence>MSKISKYGLWLMLIAFWASCKTPSNIPSAYLVSPKKVPEMTQGCWIIVNQAESGKSDELPPGIQGELIAADKDTFYILTRIGFISHPTEKINQAKLYIFRNQANTFGLITFFGLVPNVIGVVSRGMPEFFVIGIPYAAVGVLMTVLEGNSTANELNYPQTSDLTKFGRYARFPQGIPKEVDPKQLHLIE</sequence>
<evidence type="ECO:0008006" key="4">
    <source>
        <dbReference type="Google" id="ProtNLM"/>
    </source>
</evidence>
<dbReference type="EMBL" id="JAPAAF010000036">
    <property type="protein sequence ID" value="MCW0484422.1"/>
    <property type="molecule type" value="Genomic_DNA"/>
</dbReference>